<accession>A0ACC4BBZ4</accession>
<reference evidence="1 2" key="1">
    <citation type="journal article" date="2024" name="Plant Biotechnol. J.">
        <title>Genome and CRISPR/Cas9 system of a widespread forest tree (Populus alba) in the world.</title>
        <authorList>
            <person name="Liu Y.J."/>
            <person name="Jiang P.F."/>
            <person name="Han X.M."/>
            <person name="Li X.Y."/>
            <person name="Wang H.M."/>
            <person name="Wang Y.J."/>
            <person name="Wang X.X."/>
            <person name="Zeng Q.Y."/>
        </authorList>
    </citation>
    <scope>NUCLEOTIDE SEQUENCE [LARGE SCALE GENOMIC DNA]</scope>
    <source>
        <strain evidence="2">cv. PAL-ZL1</strain>
    </source>
</reference>
<dbReference type="EMBL" id="RCHU02000011">
    <property type="protein sequence ID" value="KAL3576089.1"/>
    <property type="molecule type" value="Genomic_DNA"/>
</dbReference>
<organism evidence="1 2">
    <name type="scientific">Populus alba</name>
    <name type="common">White poplar</name>
    <dbReference type="NCBI Taxonomy" id="43335"/>
    <lineage>
        <taxon>Eukaryota</taxon>
        <taxon>Viridiplantae</taxon>
        <taxon>Streptophyta</taxon>
        <taxon>Embryophyta</taxon>
        <taxon>Tracheophyta</taxon>
        <taxon>Spermatophyta</taxon>
        <taxon>Magnoliopsida</taxon>
        <taxon>eudicotyledons</taxon>
        <taxon>Gunneridae</taxon>
        <taxon>Pentapetalae</taxon>
        <taxon>rosids</taxon>
        <taxon>fabids</taxon>
        <taxon>Malpighiales</taxon>
        <taxon>Salicaceae</taxon>
        <taxon>Saliceae</taxon>
        <taxon>Populus</taxon>
    </lineage>
</organism>
<comment type="caution">
    <text evidence="1">The sequence shown here is derived from an EMBL/GenBank/DDBJ whole genome shotgun (WGS) entry which is preliminary data.</text>
</comment>
<sequence>MSRNQEQNHKANVGESYVSMYDKALNQYRSQKGVCKTNQESVDRSVAVFCLALVVCLVSDKIHIITRQRVQVKCGAGAVLSVSDSLVGF</sequence>
<evidence type="ECO:0000313" key="1">
    <source>
        <dbReference type="EMBL" id="KAL3576089.1"/>
    </source>
</evidence>
<gene>
    <name evidence="1" type="ORF">D5086_021372</name>
</gene>
<protein>
    <submittedName>
        <fullName evidence="1">Uncharacterized protein</fullName>
    </submittedName>
</protein>
<name>A0ACC4BBZ4_POPAL</name>
<evidence type="ECO:0000313" key="2">
    <source>
        <dbReference type="Proteomes" id="UP000309997"/>
    </source>
</evidence>
<proteinExistence type="predicted"/>
<keyword evidence="2" id="KW-1185">Reference proteome</keyword>
<dbReference type="Proteomes" id="UP000309997">
    <property type="component" value="Unassembled WGS sequence"/>
</dbReference>